<evidence type="ECO:0000313" key="1">
    <source>
        <dbReference type="EMBL" id="CAG4909952.1"/>
    </source>
</evidence>
<comment type="caution">
    <text evidence="1">The sequence shown here is derived from an EMBL/GenBank/DDBJ whole genome shotgun (WGS) entry which is preliminary data.</text>
</comment>
<evidence type="ECO:0000313" key="2">
    <source>
        <dbReference type="Proteomes" id="UP000789752"/>
    </source>
</evidence>
<organism evidence="1 2">
    <name type="scientific">Paraburkholderia gardini</name>
    <dbReference type="NCBI Taxonomy" id="2823469"/>
    <lineage>
        <taxon>Bacteria</taxon>
        <taxon>Pseudomonadati</taxon>
        <taxon>Pseudomonadota</taxon>
        <taxon>Betaproteobacteria</taxon>
        <taxon>Burkholderiales</taxon>
        <taxon>Burkholderiaceae</taxon>
        <taxon>Paraburkholderia</taxon>
    </lineage>
</organism>
<name>A0ABM8U6V3_9BURK</name>
<gene>
    <name evidence="1" type="ORF">R54767_03651</name>
</gene>
<reference evidence="1 2" key="1">
    <citation type="submission" date="2021-04" db="EMBL/GenBank/DDBJ databases">
        <authorList>
            <person name="Vanwijnsberghe S."/>
        </authorList>
    </citation>
    <scope>NUCLEOTIDE SEQUENCE [LARGE SCALE GENOMIC DNA]</scope>
    <source>
        <strain evidence="1 2">LMG 32171</strain>
    </source>
</reference>
<keyword evidence="2" id="KW-1185">Reference proteome</keyword>
<protein>
    <recommendedName>
        <fullName evidence="3">RES domain-containing protein</fullName>
    </recommendedName>
</protein>
<proteinExistence type="predicted"/>
<dbReference type="EMBL" id="CAJQYY010000021">
    <property type="protein sequence ID" value="CAG4909952.1"/>
    <property type="molecule type" value="Genomic_DNA"/>
</dbReference>
<accession>A0ABM8U6V3</accession>
<evidence type="ECO:0008006" key="3">
    <source>
        <dbReference type="Google" id="ProtNLM"/>
    </source>
</evidence>
<sequence length="133" mass="15000">MRAIRVRAPTLSVSRGLYRASPRSVNGRLYGLLFVDDGAFDPASPDQIFSYSKHFSPDYNRGSGQEWSYKAFTMSRFDYPDDTALHLPRNVGGKSCRVAVYPGLRAVQRASGEYVVLVEDDARAELLTYRWTP</sequence>
<dbReference type="Proteomes" id="UP000789752">
    <property type="component" value="Unassembled WGS sequence"/>
</dbReference>